<dbReference type="InterPro" id="IPR001119">
    <property type="entry name" value="SLH_dom"/>
</dbReference>
<dbReference type="Gene3D" id="2.160.20.110">
    <property type="match status" value="7"/>
</dbReference>
<feature type="domain" description="SLH" evidence="1">
    <location>
        <begin position="2996"/>
        <end position="3059"/>
    </location>
</feature>
<dbReference type="Pfam" id="PF00395">
    <property type="entry name" value="SLH"/>
    <property type="match status" value="2"/>
</dbReference>
<accession>A0ABW9XX43</accession>
<feature type="domain" description="SLH" evidence="1">
    <location>
        <begin position="2935"/>
        <end position="2995"/>
    </location>
</feature>
<evidence type="ECO:0000259" key="1">
    <source>
        <dbReference type="PROSITE" id="PS51272"/>
    </source>
</evidence>
<proteinExistence type="predicted"/>
<gene>
    <name evidence="2" type="ORF">GT019_25680</name>
</gene>
<dbReference type="PROSITE" id="PS51272">
    <property type="entry name" value="SLH"/>
    <property type="match status" value="2"/>
</dbReference>
<comment type="caution">
    <text evidence="2">The sequence shown here is derived from an EMBL/GenBank/DDBJ whole genome shotgun (WGS) entry which is preliminary data.</text>
</comment>
<organism evidence="2 3">
    <name type="scientific">Paenibacillus glycinis</name>
    <dbReference type="NCBI Taxonomy" id="2697035"/>
    <lineage>
        <taxon>Bacteria</taxon>
        <taxon>Bacillati</taxon>
        <taxon>Bacillota</taxon>
        <taxon>Bacilli</taxon>
        <taxon>Bacillales</taxon>
        <taxon>Paenibacillaceae</taxon>
        <taxon>Paenibacillus</taxon>
    </lineage>
</organism>
<dbReference type="InterPro" id="IPR059177">
    <property type="entry name" value="GH29D-like_dom"/>
</dbReference>
<dbReference type="EMBL" id="JAAAMV010000026">
    <property type="protein sequence ID" value="NBD27275.1"/>
    <property type="molecule type" value="Genomic_DNA"/>
</dbReference>
<evidence type="ECO:0000313" key="2">
    <source>
        <dbReference type="EMBL" id="NBD27275.1"/>
    </source>
</evidence>
<dbReference type="PANTHER" id="PTHR43308">
    <property type="entry name" value="OUTER MEMBRANE PROTEIN ALPHA-RELATED"/>
    <property type="match status" value="1"/>
</dbReference>
<dbReference type="Pfam" id="PF13290">
    <property type="entry name" value="CHB_HEX_C_1"/>
    <property type="match status" value="2"/>
</dbReference>
<protein>
    <recommendedName>
        <fullName evidence="1">SLH domain-containing protein</fullName>
    </recommendedName>
</protein>
<evidence type="ECO:0000313" key="3">
    <source>
        <dbReference type="Proteomes" id="UP000665561"/>
    </source>
</evidence>
<keyword evidence="3" id="KW-1185">Reference proteome</keyword>
<name>A0ABW9XX43_9BACL</name>
<reference evidence="2 3" key="1">
    <citation type="submission" date="2020-01" db="EMBL/GenBank/DDBJ databases">
        <title>Paenibacillus soybeanensis sp. nov. isolated from the nodules of soybean (Glycine max(L.) Merr).</title>
        <authorList>
            <person name="Wang H."/>
        </authorList>
    </citation>
    <scope>NUCLEOTIDE SEQUENCE [LARGE SCALE GENOMIC DNA]</scope>
    <source>
        <strain evidence="2 3">T1</strain>
    </source>
</reference>
<dbReference type="Proteomes" id="UP000665561">
    <property type="component" value="Unassembled WGS sequence"/>
</dbReference>
<dbReference type="InterPro" id="IPR051465">
    <property type="entry name" value="Cell_Envelope_Struct_Comp"/>
</dbReference>
<sequence>MTFKLGTRFAAGAVALAVVAGLGGWKMLTAQADSDYWSDHADIGWYDPTYATYTIDTPAKLAGIAKLVNDGVSGSGQAIDGFGGKVLEITGDMDVSAYKWVPIGTAEHPFHGTLIAAGGAVKTISGMTVDGNTAYAGFVGNMDAATVGGLTFAGGGLDPVTVAEDVYAGAAVGKMTGSSTLYDITVGAGMHVKAESASGAAYAGGIAGSSEGTVSNVQNNAAVTASGSDVSAGGIVGDVGGTGLKLKKIWNYGAVFAAGSIGAAYAGGVAGYAPAPVDMGEDDTPILNAGAVQAAGGTASYAGGIIGRASGPAGFSTATANSGGVNVSAPEAAGSYAGGLAGALDTLTDGRSYALPFANTGAVTNDGGTNVYTGGVAGFVDGALAWDGSLANEAGVRASGGSEVYSGGLFGYVSGELRLAGTASNAAGLDVTGGARPAGPDKAYTGGLIGFAGSRLLFDNAAAEAYANRGAIAVVGGKDVYTGGIAGNRAYARMAGEDAERSDNVLSAGNIDVTGVSGLYTGGFIGAVRDGVDKTVSNAAYAGTINVVAASSDPSEPVATGGIVGYFEDAEGVGALSADTFGGTIAATGGGADTYTGGIAGYVNGGKLDHAAVGAEAGSHAVIAADGVSGGVAGYMQGAVDTAAVRFVDVTAKTGDGIVGGIAGIAGGSIAGATVGDEGAADSDSVLLAASGGIERLTAGGIVGRNEGPLAVTDSAVVRIGLLSEAGRSGLTLGGAAGKLTAEAQIGAAGAPVAVKQLDIAVNAADSLVGGGIGSSASSGVYLDAEQIAIAIPASGATVGGIAGLQEALPSGAPVASADGGPALTVNGLEITAAGDALEIGGLYGRNAGVTQSGAAEDVAIAATGAANRLGGIAGRNTGNLADASAGSVRIETSGADAEAGGIAGRSETPEGRSASASLERVRVLAGEEALVHATGANAAIGGIVGSARQTAIGDFCVSGELPDYAMLTAEGTGAAIGGIAGASVGGAIAGDGSAVNADNVNLTAAASAESAKLGGIVGSNDGTALNKVFSGAVNLLASGPNATAGGMAGYNRGSGQAVIKDSNTAALSIKVGASGTSAVVGGIVGLNDARDGDADADPLRGKSTIQNSRAVGTIQASAPDAIVGGLVGENRSLIANSSISDKIAVSSAGKSGTIGGLVGLNGEKGTVYYGYSNANLTVKGENALAGGLVGENRGSVLASYVDIDITGDAAGTSGHSVYLGGLIGRNAGKVDKSYSVSKVTANGSYSVVGGLVGEQSAGSIANSYTAKEVIAKAGHSYAGGFLGRLSGGKVETAYSASRVTAGAGAFAGGFAGRYDNASKELLFKTYYVKDVEGDINGDLPDFAEGNYIWLNVYSRLSTILTSSLKDREYFPTLSGWDFGGTWRYASKGAAYQYPELIRTANSGDGGDGEDGGSDVNANINWYLRDKGASGFEIRTEAELAGLAAIVNGSIPGVDAFSFEDRAVKLMNPIHIQSNQWVPIGIDENHPFQGNFDGDGQLIDGLSAPAGGANTGLFGVIGERGTAEDIRLEPLSIAGTGNTGALAGWNKGMISNAEVKLLNGTTIGGGTAGGLLGKNTGILRGLSLELEGGSRIEAVGANPVAGGLIGDNAGTITPDSVAYTLANGSVGSAADNATVGGLIGWQSGDMTGFRLEIPASLVLSAEGKGDTLGGMIGRQLSGKADSLTVIFAGGNLRTDGAASVLGGVIGQSDAGAAISNVVATGAQDGPQLAGNGTVGGIVGSKKGLGGGSFDLDGVRVDGLALDARGDGAPAAAGGIAGKLTDAALRNAAAGGTVRAAGAGIDAGGIVGRAEDSLLTQIDARMTVDGAGRTGQAAIGGVAGTLAATDPDKEMMTGTAAPYYPGIYNAVMAAAGLTADGTSQAADLYVGGIAGRVEAASVYYADSKAALTVGGGNTSAAGGIAGYSDGIIVNTTATGGIQADDSRVYAVGGAVGQAAGGELHYVRALSSAGGKLEIGRAVTLAGKTPATHAGGLIGMGDNAAIADSYAELPVAIDCDNPDNTIYAGGFAGLLGGSGAGAGTIDRAYATGALRVQGMTGAYVGGFVGSVDRYTVTGAYASGSVDNAGFDTQSGGFAGVVERAAVIRGAYAAQPHVATKGVNHPARSYVGGFAGYNDGLIDRAYAGVPSVTVDAGGANAFNGAFVGYNFRNGKITASSYAGTASGIGRNLGAADATATETDPIPAYGYDRWNFDLDPAFLSASNPDGLSIGSAAQLNAAVKLSNDGTALAYFRLFDRTAADKPELGHLTLGADIVMDGHVWVPFEAFRGSFDGKGKTIAGLKGTAAEGAAYGFAAENYGTIADIRFVDADISGGDDTGIAAGINREGATLSGIELSGSVRGGDRTGGAAGTNEGAMTGIALGKASIGGANDTGGLAGLNKGTIEGSFADAKITSTGELAGGIAGTNEGAISRSYASGGMNDRSAAAITRGGIAGLNAESGDIRESFSYMDIAAAADRSTVGGIAGENRGTIREAYYTGSAAAEGASGSRAGGIAGYAASGSIRGAFGAGEAVATTGGSIVPGKNEFGGIAGRKDAAASIAATVFNKQMLKADTAYYGADGKRVAGGTAAAAGLSAADLAGGSLPAGLDAGTWIAEAGFYPQLAAFEGNEAAKLGAAAVVLNVHDTIYRVRSGFGLSGGGLAWSADPRDVALSSSGGSQTGSLKTAGSAVLTAKADGYERSFLLNAAAPLFAGTAAAPAAASEPKGPIFTDTVTVRLDTEEPDGMIHYTLDGSEPGADSAPYAGPILINHTTTVRAVTIAEDKEPSTVFAGTWTRQSFGGIMIPPPEAEPEVTASVGSKPLQTDGGETVTVAKNSKLTLTAPEGHMIYYTTDGSMPTKNSPVYRDEILVTGAMTIKFITDADDRVITINCTVENAKYELKRDAKNVKYISGTGDREFKPNAPLTRYEMTDILSRLLDTEEVSVGNVFGDVERGREEAVAFFTSAGILSGYPDGTFRGGNGLTRAEFVVILSRVFHLNAAVASGKPEFADASSHWARGYIEAFAKAGYIKGFPDGSFKPDGKITRAQAVVLINGIVGRGLQLVTAPRFDDVPPGHWAYPAIMAAAK</sequence>
<dbReference type="RefSeq" id="WP_161746297.1">
    <property type="nucleotide sequence ID" value="NZ_JAAAMV010000026.1"/>
</dbReference>